<name>A0A6J2TAP3_DROLE</name>
<dbReference type="RefSeq" id="XP_030372173.1">
    <property type="nucleotide sequence ID" value="XM_030516313.1"/>
</dbReference>
<keyword evidence="1" id="KW-1185">Reference proteome</keyword>
<evidence type="ECO:0000313" key="2">
    <source>
        <dbReference type="RefSeq" id="XP_030372173.1"/>
    </source>
</evidence>
<dbReference type="AlphaFoldDB" id="A0A6J2TAP3"/>
<dbReference type="GeneID" id="115622389"/>
<accession>A0A6J2TAP3</accession>
<gene>
    <name evidence="2" type="primary">LOC115622389</name>
</gene>
<protein>
    <submittedName>
        <fullName evidence="2">Uncharacterized protein LOC115622389</fullName>
    </submittedName>
</protein>
<dbReference type="Proteomes" id="UP000504634">
    <property type="component" value="Unplaced"/>
</dbReference>
<evidence type="ECO:0000313" key="1">
    <source>
        <dbReference type="Proteomes" id="UP000504634"/>
    </source>
</evidence>
<proteinExistence type="predicted"/>
<sequence length="146" mass="16307">MSLSSLCDQYADSVHYMHAGENSPSASILQLYDPSVDYENSHKVFEIRRAPLSRSSSISFSSNENLSTPYMAIRTSDPDESQQPNAIQIDESSIMETESRKSWSQAARQRAHTLMLMNTSYCCVCSIAMCYMATKKSVLAVQSNVE</sequence>
<reference evidence="2" key="1">
    <citation type="submission" date="2025-08" db="UniProtKB">
        <authorList>
            <consortium name="RefSeq"/>
        </authorList>
    </citation>
    <scope>IDENTIFICATION</scope>
    <source>
        <strain evidence="2">11010-0011.00</strain>
        <tissue evidence="2">Whole body</tissue>
    </source>
</reference>
<organism evidence="1 2">
    <name type="scientific">Drosophila lebanonensis</name>
    <name type="common">Fruit fly</name>
    <name type="synonym">Scaptodrosophila lebanonensis</name>
    <dbReference type="NCBI Taxonomy" id="7225"/>
    <lineage>
        <taxon>Eukaryota</taxon>
        <taxon>Metazoa</taxon>
        <taxon>Ecdysozoa</taxon>
        <taxon>Arthropoda</taxon>
        <taxon>Hexapoda</taxon>
        <taxon>Insecta</taxon>
        <taxon>Pterygota</taxon>
        <taxon>Neoptera</taxon>
        <taxon>Endopterygota</taxon>
        <taxon>Diptera</taxon>
        <taxon>Brachycera</taxon>
        <taxon>Muscomorpha</taxon>
        <taxon>Ephydroidea</taxon>
        <taxon>Drosophilidae</taxon>
        <taxon>Scaptodrosophila</taxon>
    </lineage>
</organism>